<organism evidence="2 3">
    <name type="scientific">Sporolactobacillus laevolacticus DSM 442</name>
    <dbReference type="NCBI Taxonomy" id="1395513"/>
    <lineage>
        <taxon>Bacteria</taxon>
        <taxon>Bacillati</taxon>
        <taxon>Bacillota</taxon>
        <taxon>Bacilli</taxon>
        <taxon>Bacillales</taxon>
        <taxon>Sporolactobacillaceae</taxon>
        <taxon>Sporolactobacillus</taxon>
    </lineage>
</organism>
<dbReference type="PANTHER" id="PTHR46310:SF7">
    <property type="entry name" value="AMIDASE 1"/>
    <property type="match status" value="1"/>
</dbReference>
<dbReference type="SUPFAM" id="SSF75304">
    <property type="entry name" value="Amidase signature (AS) enzymes"/>
    <property type="match status" value="1"/>
</dbReference>
<comment type="caution">
    <text evidence="2">The sequence shown here is derived from an EMBL/GenBank/DDBJ whole genome shotgun (WGS) entry which is preliminary data.</text>
</comment>
<dbReference type="STRING" id="1395513.P343_12970"/>
<dbReference type="Proteomes" id="UP000018296">
    <property type="component" value="Unassembled WGS sequence"/>
</dbReference>
<dbReference type="EMBL" id="AWTC01000013">
    <property type="protein sequence ID" value="EST11138.1"/>
    <property type="molecule type" value="Genomic_DNA"/>
</dbReference>
<name>V6IVB1_9BACL</name>
<dbReference type="Pfam" id="PF01425">
    <property type="entry name" value="Amidase"/>
    <property type="match status" value="2"/>
</dbReference>
<feature type="domain" description="Amidase" evidence="1">
    <location>
        <begin position="279"/>
        <end position="380"/>
    </location>
</feature>
<dbReference type="PATRIC" id="fig|1395513.3.peg.2632"/>
<reference evidence="2 3" key="1">
    <citation type="journal article" date="2013" name="Genome Announc.">
        <title>Genome Sequence of Sporolactobacillus laevolacticus DSM442, an Efficient Polymer-Grade D-Lactate Producer from Agricultural Waste Cottonseed as a Nitrogen Source.</title>
        <authorList>
            <person name="Wang H."/>
            <person name="Wang L."/>
            <person name="Ju J."/>
            <person name="Yu B."/>
            <person name="Ma Y."/>
        </authorList>
    </citation>
    <scope>NUCLEOTIDE SEQUENCE [LARGE SCALE GENOMIC DNA]</scope>
    <source>
        <strain evidence="2 3">DSM 442</strain>
    </source>
</reference>
<dbReference type="RefSeq" id="WP_023510833.1">
    <property type="nucleotide sequence ID" value="NZ_AWTC01000013.1"/>
</dbReference>
<keyword evidence="3" id="KW-1185">Reference proteome</keyword>
<dbReference type="GO" id="GO:0016740">
    <property type="term" value="F:transferase activity"/>
    <property type="evidence" value="ECO:0007669"/>
    <property type="project" value="UniProtKB-KW"/>
</dbReference>
<dbReference type="NCBIfam" id="NF006169">
    <property type="entry name" value="PRK08310.1"/>
    <property type="match status" value="1"/>
</dbReference>
<dbReference type="eggNOG" id="COG0154">
    <property type="taxonomic scope" value="Bacteria"/>
</dbReference>
<dbReference type="OrthoDB" id="9811471at2"/>
<dbReference type="InterPro" id="IPR036928">
    <property type="entry name" value="AS_sf"/>
</dbReference>
<evidence type="ECO:0000313" key="3">
    <source>
        <dbReference type="Proteomes" id="UP000018296"/>
    </source>
</evidence>
<feature type="domain" description="Amidase" evidence="1">
    <location>
        <begin position="20"/>
        <end position="190"/>
    </location>
</feature>
<sequence length="392" mass="42883">MEQDRFGAFIEDEMNIEPASKGLLDHMNFAVKDAFAVKGHVNSAGNPDWQRTHSAAQKHAWAVDQLLKNGALLRGMTVTDELMYSLKGDNIHFPPTINPHLPESFSGGSSSGSAVAAAAGLADFAIGTDTGGSVRIPSSYCGLFGIRPTHGVITLDGVIPLAPSFDTVGWMAQKPDVLAAVGECLLPVQEESSYRNFYMLEEAWELISSETVKATLNHSVSKLFSGRTVQQCHLPFSSLSELVETFRIIQGVEAWQAHGRWIEENHPQFGKDIAGRFDAASKMKRDEVFERAVQIKKQFRQDMRNLLGSDSLLILPTTYGPAPERNASFEESEKVRAQTMKLTCIAGVSGLPQVTIPVMDHGRPIGLSLISGESTDKQLLAFVEELFKNNAH</sequence>
<proteinExistence type="predicted"/>
<dbReference type="Gene3D" id="3.90.1300.10">
    <property type="entry name" value="Amidase signature (AS) domain"/>
    <property type="match status" value="1"/>
</dbReference>
<accession>V6IVB1</accession>
<dbReference type="AlphaFoldDB" id="V6IVB1"/>
<keyword evidence="2" id="KW-0808">Transferase</keyword>
<protein>
    <submittedName>
        <fullName evidence="2">Glutamyl-tRNA amidotransferase subunit A</fullName>
    </submittedName>
</protein>
<evidence type="ECO:0000259" key="1">
    <source>
        <dbReference type="Pfam" id="PF01425"/>
    </source>
</evidence>
<evidence type="ECO:0000313" key="2">
    <source>
        <dbReference type="EMBL" id="EST11138.1"/>
    </source>
</evidence>
<dbReference type="PANTHER" id="PTHR46310">
    <property type="entry name" value="AMIDASE 1"/>
    <property type="match status" value="1"/>
</dbReference>
<gene>
    <name evidence="2" type="ORF">P343_12970</name>
</gene>
<dbReference type="InterPro" id="IPR023631">
    <property type="entry name" value="Amidase_dom"/>
</dbReference>